<keyword evidence="1" id="KW-0812">Transmembrane</keyword>
<gene>
    <name evidence="2" type="ORF">N5D63_23080</name>
</gene>
<evidence type="ECO:0000313" key="2">
    <source>
        <dbReference type="EMBL" id="MDH1337037.1"/>
    </source>
</evidence>
<evidence type="ECO:0000313" key="3">
    <source>
        <dbReference type="Proteomes" id="UP001161065"/>
    </source>
</evidence>
<feature type="transmembrane region" description="Helical" evidence="1">
    <location>
        <begin position="6"/>
        <end position="25"/>
    </location>
</feature>
<proteinExistence type="predicted"/>
<protein>
    <submittedName>
        <fullName evidence="2">Uncharacterized protein</fullName>
    </submittedName>
</protein>
<keyword evidence="1" id="KW-1133">Transmembrane helix</keyword>
<accession>A0AA42TRF9</accession>
<name>A0AA42TRF9_9BURK</name>
<reference evidence="2" key="1">
    <citation type="submission" date="2022-09" db="EMBL/GenBank/DDBJ databases">
        <title>Intensive care unit water sources are persistently colonized with multi-drug resistant bacteria and are the site of extensive horizontal gene transfer of antibiotic resistance genes.</title>
        <authorList>
            <person name="Diorio-Toth L."/>
        </authorList>
    </citation>
    <scope>NUCLEOTIDE SEQUENCE</scope>
    <source>
        <strain evidence="2">GD03832</strain>
    </source>
</reference>
<dbReference type="Proteomes" id="UP001161065">
    <property type="component" value="Unassembled WGS sequence"/>
</dbReference>
<evidence type="ECO:0000256" key="1">
    <source>
        <dbReference type="SAM" id="Phobius"/>
    </source>
</evidence>
<comment type="caution">
    <text evidence="2">The sequence shown here is derived from an EMBL/GenBank/DDBJ whole genome shotgun (WGS) entry which is preliminary data.</text>
</comment>
<dbReference type="AlphaFoldDB" id="A0AA42TRF9"/>
<sequence length="92" mass="10566">MSQITINFLSATFGWLFHSLIKLLMLRLAKPSVLRFIELLNERFELLNEGALADTFGEIQLTPAAQARYQRIDRELMELAHFIYGSVSGKNH</sequence>
<keyword evidence="1" id="KW-0472">Membrane</keyword>
<dbReference type="EMBL" id="JAOCEK010000029">
    <property type="protein sequence ID" value="MDH1337037.1"/>
    <property type="molecule type" value="Genomic_DNA"/>
</dbReference>
<dbReference type="RefSeq" id="WP_280009425.1">
    <property type="nucleotide sequence ID" value="NZ_JAOCEK010000029.1"/>
</dbReference>
<organism evidence="2 3">
    <name type="scientific">Comamonas thiooxydans</name>
    <dbReference type="NCBI Taxonomy" id="363952"/>
    <lineage>
        <taxon>Bacteria</taxon>
        <taxon>Pseudomonadati</taxon>
        <taxon>Pseudomonadota</taxon>
        <taxon>Betaproteobacteria</taxon>
        <taxon>Burkholderiales</taxon>
        <taxon>Comamonadaceae</taxon>
        <taxon>Comamonas</taxon>
    </lineage>
</organism>